<evidence type="ECO:0000313" key="2">
    <source>
        <dbReference type="Proteomes" id="UP000027265"/>
    </source>
</evidence>
<dbReference type="EMBL" id="KL197709">
    <property type="protein sequence ID" value="KDQ65214.1"/>
    <property type="molecule type" value="Genomic_DNA"/>
</dbReference>
<evidence type="ECO:0000313" key="1">
    <source>
        <dbReference type="EMBL" id="KDQ65214.1"/>
    </source>
</evidence>
<dbReference type="Pfam" id="PF18758">
    <property type="entry name" value="KDZ"/>
    <property type="match status" value="1"/>
</dbReference>
<name>A0A067QE27_9AGAM</name>
<dbReference type="AlphaFoldDB" id="A0A067QE27"/>
<dbReference type="InParanoid" id="A0A067QE27"/>
<dbReference type="PANTHER" id="PTHR33104">
    <property type="entry name" value="SI:DKEY-29D5.2"/>
    <property type="match status" value="1"/>
</dbReference>
<reference evidence="2" key="1">
    <citation type="journal article" date="2014" name="Proc. Natl. Acad. Sci. U.S.A.">
        <title>Extensive sampling of basidiomycete genomes demonstrates inadequacy of the white-rot/brown-rot paradigm for wood decay fungi.</title>
        <authorList>
            <person name="Riley R."/>
            <person name="Salamov A.A."/>
            <person name="Brown D.W."/>
            <person name="Nagy L.G."/>
            <person name="Floudas D."/>
            <person name="Held B.W."/>
            <person name="Levasseur A."/>
            <person name="Lombard V."/>
            <person name="Morin E."/>
            <person name="Otillar R."/>
            <person name="Lindquist E.A."/>
            <person name="Sun H."/>
            <person name="LaButti K.M."/>
            <person name="Schmutz J."/>
            <person name="Jabbour D."/>
            <person name="Luo H."/>
            <person name="Baker S.E."/>
            <person name="Pisabarro A.G."/>
            <person name="Walton J.D."/>
            <person name="Blanchette R.A."/>
            <person name="Henrissat B."/>
            <person name="Martin F."/>
            <person name="Cullen D."/>
            <person name="Hibbett D.S."/>
            <person name="Grigoriev I.V."/>
        </authorList>
    </citation>
    <scope>NUCLEOTIDE SEQUENCE [LARGE SCALE GENOMIC DNA]</scope>
    <source>
        <strain evidence="2">MUCL 33604</strain>
    </source>
</reference>
<gene>
    <name evidence="1" type="ORF">JAAARDRAFT_188462</name>
</gene>
<accession>A0A067QE27</accession>
<dbReference type="InterPro" id="IPR040521">
    <property type="entry name" value="KDZ"/>
</dbReference>
<evidence type="ECO:0008006" key="3">
    <source>
        <dbReference type="Google" id="ProtNLM"/>
    </source>
</evidence>
<dbReference type="PANTHER" id="PTHR33104:SF2">
    <property type="entry name" value="CXC3 LIKE CYSTEINE CLUSTER DOMAIN-CONTAINING PROTEIN"/>
    <property type="match status" value="1"/>
</dbReference>
<dbReference type="OrthoDB" id="3265433at2759"/>
<dbReference type="HOGENOM" id="CLU_003703_13_1_1"/>
<organism evidence="1 2">
    <name type="scientific">Jaapia argillacea MUCL 33604</name>
    <dbReference type="NCBI Taxonomy" id="933084"/>
    <lineage>
        <taxon>Eukaryota</taxon>
        <taxon>Fungi</taxon>
        <taxon>Dikarya</taxon>
        <taxon>Basidiomycota</taxon>
        <taxon>Agaricomycotina</taxon>
        <taxon>Agaricomycetes</taxon>
        <taxon>Agaricomycetidae</taxon>
        <taxon>Jaapiales</taxon>
        <taxon>Jaapiaceae</taxon>
        <taxon>Jaapia</taxon>
    </lineage>
</organism>
<protein>
    <recommendedName>
        <fullName evidence="3">CxC2-like cysteine cluster KDZ transposase-associated domain-containing protein</fullName>
    </recommendedName>
</protein>
<dbReference type="Proteomes" id="UP000027265">
    <property type="component" value="Unassembled WGS sequence"/>
</dbReference>
<proteinExistence type="predicted"/>
<keyword evidence="2" id="KW-1185">Reference proteome</keyword>
<sequence length="693" mass="78380">MDGNFKAEQTRCKYLDDDLPLTQGSLFLCKDMQYNQYIAGAVERPQKPTCHDHKAQSQANTQAKHLAITGIVAVACAQHGCFCPGSCANLQKGERQINMDYILAQALNLTKIPGVTPTMVLYDIICQYGVHVAKRFLENTQYLGLSSALNLIMGIGLFHVHGHQDACGPRYSLNYMIGAGQVDGEVIETLWARLNEIAVSCRPMGHGHRTGTLDFHILNSNWQKTIGMVSSLCRKLKRAYKHVRLSAEAFADLNSVTTETQVHNWRKMEKAAAENRRDDVSAMDVYVPIMKKAPTQSEIQHNLSRKEGGVSPIKGSASWLASGIAIQEAQVELAAAVRKMGRRPTVEQLNQIEERRRRLDGRINTFERLAARYLVQDASLPNAEPADDPGIAIVHADGATGEDEYEIVFDEDEDALWEDDFDYDAVQDQANPDNGPIDAEKRHISLPTTLGLRQCAHRGLKEILEEEVSLRIGQANDLLQQIHIVLGHKSFLYRTEIRHNKSQSKKTWSWSWVGHVEATVQKNSRLYKQCRKAMGQGGASEDLLAKYKDLKPEDLKIQTGVVDDPAARGTRQNTLAWFWTVNLAANADEKEKNDYLDDFYWVHWLCARAMRARWAEEFTLLIHEMDWVVRFFHQRETVWRTQADTALAANLSGHSCYAARQSHMWKMFADRADAQFVETRSAYPPPLELHYYS</sequence>